<dbReference type="AlphaFoldDB" id="A0A6A4VG33"/>
<sequence>MELNCYNQLKGDFFKWLINAVPLAHTYTDRHEARKAMGHLLYDHSCMVSEICSCYVCTVITAAYDCESHQWRFCSNQFDCMLCYNLVGETMHILLPEYWPHWAKKSV</sequence>
<reference evidence="1 2" key="1">
    <citation type="submission" date="2019-07" db="EMBL/GenBank/DDBJ databases">
        <title>Draft genome assembly of a fouling barnacle, Amphibalanus amphitrite (Darwin, 1854): The first reference genome for Thecostraca.</title>
        <authorList>
            <person name="Kim W."/>
        </authorList>
    </citation>
    <scope>NUCLEOTIDE SEQUENCE [LARGE SCALE GENOMIC DNA]</scope>
    <source>
        <strain evidence="1">SNU_AA5</strain>
        <tissue evidence="1">Soma without cirri and trophi</tissue>
    </source>
</reference>
<accession>A0A6A4VG33</accession>
<comment type="caution">
    <text evidence="1">The sequence shown here is derived from an EMBL/GenBank/DDBJ whole genome shotgun (WGS) entry which is preliminary data.</text>
</comment>
<dbReference type="Proteomes" id="UP000440578">
    <property type="component" value="Unassembled WGS sequence"/>
</dbReference>
<name>A0A6A4VG33_AMPAM</name>
<protein>
    <submittedName>
        <fullName evidence="1">Uncharacterized protein</fullName>
    </submittedName>
</protein>
<keyword evidence="2" id="KW-1185">Reference proteome</keyword>
<organism evidence="1 2">
    <name type="scientific">Amphibalanus amphitrite</name>
    <name type="common">Striped barnacle</name>
    <name type="synonym">Balanus amphitrite</name>
    <dbReference type="NCBI Taxonomy" id="1232801"/>
    <lineage>
        <taxon>Eukaryota</taxon>
        <taxon>Metazoa</taxon>
        <taxon>Ecdysozoa</taxon>
        <taxon>Arthropoda</taxon>
        <taxon>Crustacea</taxon>
        <taxon>Multicrustacea</taxon>
        <taxon>Cirripedia</taxon>
        <taxon>Thoracica</taxon>
        <taxon>Thoracicalcarea</taxon>
        <taxon>Balanomorpha</taxon>
        <taxon>Balanoidea</taxon>
        <taxon>Balanidae</taxon>
        <taxon>Amphibalaninae</taxon>
        <taxon>Amphibalanus</taxon>
    </lineage>
</organism>
<proteinExistence type="predicted"/>
<evidence type="ECO:0000313" key="2">
    <source>
        <dbReference type="Proteomes" id="UP000440578"/>
    </source>
</evidence>
<gene>
    <name evidence="1" type="ORF">FJT64_009203</name>
</gene>
<dbReference type="EMBL" id="VIIS01001789">
    <property type="protein sequence ID" value="KAF0292895.1"/>
    <property type="molecule type" value="Genomic_DNA"/>
</dbReference>
<evidence type="ECO:0000313" key="1">
    <source>
        <dbReference type="EMBL" id="KAF0292895.1"/>
    </source>
</evidence>